<dbReference type="Pfam" id="PF00072">
    <property type="entry name" value="Response_reg"/>
    <property type="match status" value="2"/>
</dbReference>
<evidence type="ECO:0000256" key="7">
    <source>
        <dbReference type="ARBA" id="ARBA00022692"/>
    </source>
</evidence>
<dbReference type="PRINTS" id="PR00344">
    <property type="entry name" value="BCTRLSENSOR"/>
</dbReference>
<dbReference type="PROSITE" id="PS50109">
    <property type="entry name" value="HIS_KIN"/>
    <property type="match status" value="1"/>
</dbReference>
<keyword evidence="13 18" id="KW-0472">Membrane</keyword>
<comment type="subunit">
    <text evidence="14">At low DSF concentrations, interacts with RpfF.</text>
</comment>
<evidence type="ECO:0000256" key="5">
    <source>
        <dbReference type="ARBA" id="ARBA00022553"/>
    </source>
</evidence>
<dbReference type="Gene3D" id="1.20.120.160">
    <property type="entry name" value="HPT domain"/>
    <property type="match status" value="1"/>
</dbReference>
<feature type="modified residue" description="Phosphohistidine" evidence="16">
    <location>
        <position position="1004"/>
    </location>
</feature>
<dbReference type="InterPro" id="IPR003661">
    <property type="entry name" value="HisK_dim/P_dom"/>
</dbReference>
<evidence type="ECO:0000256" key="4">
    <source>
        <dbReference type="ARBA" id="ARBA00022475"/>
    </source>
</evidence>
<evidence type="ECO:0000256" key="1">
    <source>
        <dbReference type="ARBA" id="ARBA00000085"/>
    </source>
</evidence>
<evidence type="ECO:0000256" key="14">
    <source>
        <dbReference type="ARBA" id="ARBA00064003"/>
    </source>
</evidence>
<evidence type="ECO:0000256" key="3">
    <source>
        <dbReference type="ARBA" id="ARBA00012438"/>
    </source>
</evidence>
<keyword evidence="12" id="KW-0902">Two-component regulatory system</keyword>
<dbReference type="SUPFAM" id="SSF55874">
    <property type="entry name" value="ATPase domain of HSP90 chaperone/DNA topoisomerase II/histidine kinase"/>
    <property type="match status" value="1"/>
</dbReference>
<organism evidence="22 23">
    <name type="scientific">Thiorhodococcus mannitoliphagus</name>
    <dbReference type="NCBI Taxonomy" id="329406"/>
    <lineage>
        <taxon>Bacteria</taxon>
        <taxon>Pseudomonadati</taxon>
        <taxon>Pseudomonadota</taxon>
        <taxon>Gammaproteobacteria</taxon>
        <taxon>Chromatiales</taxon>
        <taxon>Chromatiaceae</taxon>
        <taxon>Thiorhodococcus</taxon>
    </lineage>
</organism>
<sequence>MRSRSATPSVKASIVDVAHSDTSILSGRFRRWLSLINWSFPGVVLITILIFAAVLYWFEVEPLVDFTVAAQQSEAARTAELGLHNHLGAIESILSITRDQLIATGLGFEDAVAFDRRYAPMLLHRRQISSLHYAGADGREIMLLQTATGWTNRITPRNTELSHRSRWLEWESGFDFSAPRSEHLAADDYDPGSTAWFEGAMTVAPGAVFWTEPYLFRTTREPGITAALRWVDADGKNRVLAMDILLKDLSLFTGSIRYAKQGYLALLSEDGRLLGLPRHPRFSDGTMLTTALLKTPAELGLVQLAKLLEHRETAQSLAWSDEAGDWIGSLHRIELDDRVFLVATVAPAADFSPWTWDTIQRSSTIAVALMLGVLLLARLLSRRINQSLVQLFDALAQARDSAEQATRAKSDFLANMSHEIRTPMNAIIGMSYLALQTDLTHQQRNYVEKANRAAESLLGLINDILNFSKIEAGKLDIEAVEFRLEDVLDDLANLLGLRAEDKGLELLFDLQPGLPTALIGDPTRVGQILVNLGNNAVKFTEEGGEVVVRVHVREEDEQHVLLHFAVSDTGIGLTEEQRGRLFQSFSQADSSTTRRYGGTGLGLTISKRLVESMGGEIWVESTPGVGSCFHFTLRLAKPRGQDAVSSRLAAVDLDGLRVLVVDDNASSRDILSQILGSFGFRVVQADRGEAALSRLRESIVAGEPFELVVMDWKMPGLDGVETVRAMQGDASIAPAPTVIMITAHGREDLREAVEGIGVSRCLTKPVTPSTLLDTIMVALGRQVVVETRAAERDGEAREAARRLRGAKILLVEDNAINQELALELLSNHGLRVEIANDGLEALKRLDREQFDGVLMDCQMPVMDGYAATREIRRQARWQDLPVIAMTANAMVGDREKVLKAGMNDHIAKPIRVTDMLTTMAHWIRPSEPLAEVVDRVRGEGAAPDVALPDLPGIDLVRGLATTQGDCALYRRLLTRFRENQADFMARFREARRLGDAETATRLAHTLKSLAGNLGASGLERAAATLEAGCRDGVPAEQIDTRLVSLDAELTPLVTALGDLETLESTTVTTSVSSADHAEIETLLDALQSLMEDDDGDAVETLAILQERLADGASQAAFRRLAKAVETYRFDQALELLANLRRVRSSETSSART</sequence>
<dbReference type="SUPFAM" id="SSF47384">
    <property type="entry name" value="Homodimeric domain of signal transducing histidine kinase"/>
    <property type="match status" value="1"/>
</dbReference>
<evidence type="ECO:0000256" key="12">
    <source>
        <dbReference type="ARBA" id="ARBA00023012"/>
    </source>
</evidence>
<dbReference type="InterPro" id="IPR005467">
    <property type="entry name" value="His_kinase_dom"/>
</dbReference>
<evidence type="ECO:0000259" key="21">
    <source>
        <dbReference type="PROSITE" id="PS50894"/>
    </source>
</evidence>
<gene>
    <name evidence="22" type="ORF">G3480_13630</name>
</gene>
<evidence type="ECO:0000313" key="23">
    <source>
        <dbReference type="Proteomes" id="UP000471640"/>
    </source>
</evidence>
<dbReference type="InterPro" id="IPR036641">
    <property type="entry name" value="HPT_dom_sf"/>
</dbReference>
<feature type="modified residue" description="4-aspartylphosphate" evidence="17">
    <location>
        <position position="711"/>
    </location>
</feature>
<reference evidence="23" key="1">
    <citation type="journal article" date="2020" name="Microbiol. Resour. Announc.">
        <title>Draft Genome Sequences of Thiorhodococcus mannitoliphagus and Thiorhodococcus minor, Purple Sulfur Photosynthetic Bacteria in the Gammaproteobacterial Family Chromatiaceae.</title>
        <authorList>
            <person name="Aviles F.A."/>
            <person name="Meyer T.E."/>
            <person name="Kyndt J.A."/>
        </authorList>
    </citation>
    <scope>NUCLEOTIDE SEQUENCE [LARGE SCALE GENOMIC DNA]</scope>
    <source>
        <strain evidence="23">DSM 18266</strain>
    </source>
</reference>
<dbReference type="Proteomes" id="UP000471640">
    <property type="component" value="Unassembled WGS sequence"/>
</dbReference>
<protein>
    <recommendedName>
        <fullName evidence="15">Sensory/regulatory protein RpfC</fullName>
        <ecNumber evidence="3">2.7.13.3</ecNumber>
    </recommendedName>
</protein>
<evidence type="ECO:0000256" key="6">
    <source>
        <dbReference type="ARBA" id="ARBA00022679"/>
    </source>
</evidence>
<dbReference type="PANTHER" id="PTHR45339">
    <property type="entry name" value="HYBRID SIGNAL TRANSDUCTION HISTIDINE KINASE J"/>
    <property type="match status" value="1"/>
</dbReference>
<dbReference type="GO" id="GO:0005886">
    <property type="term" value="C:plasma membrane"/>
    <property type="evidence" value="ECO:0007669"/>
    <property type="project" value="UniProtKB-SubCell"/>
</dbReference>
<evidence type="ECO:0000256" key="16">
    <source>
        <dbReference type="PROSITE-ProRule" id="PRU00110"/>
    </source>
</evidence>
<dbReference type="PROSITE" id="PS50894">
    <property type="entry name" value="HPT"/>
    <property type="match status" value="1"/>
</dbReference>
<dbReference type="InterPro" id="IPR036890">
    <property type="entry name" value="HATPase_C_sf"/>
</dbReference>
<evidence type="ECO:0000256" key="18">
    <source>
        <dbReference type="SAM" id="Phobius"/>
    </source>
</evidence>
<evidence type="ECO:0000256" key="8">
    <source>
        <dbReference type="ARBA" id="ARBA00022741"/>
    </source>
</evidence>
<dbReference type="FunFam" id="1.10.287.130:FF:000002">
    <property type="entry name" value="Two-component osmosensing histidine kinase"/>
    <property type="match status" value="1"/>
</dbReference>
<evidence type="ECO:0000256" key="9">
    <source>
        <dbReference type="ARBA" id="ARBA00022777"/>
    </source>
</evidence>
<dbReference type="InterPro" id="IPR001789">
    <property type="entry name" value="Sig_transdc_resp-reg_receiver"/>
</dbReference>
<feature type="domain" description="Response regulatory" evidence="20">
    <location>
        <begin position="807"/>
        <end position="923"/>
    </location>
</feature>
<dbReference type="EC" id="2.7.13.3" evidence="3"/>
<dbReference type="SUPFAM" id="SSF47226">
    <property type="entry name" value="Histidine-containing phosphotransfer domain, HPT domain"/>
    <property type="match status" value="1"/>
</dbReference>
<evidence type="ECO:0000259" key="19">
    <source>
        <dbReference type="PROSITE" id="PS50109"/>
    </source>
</evidence>
<dbReference type="SMART" id="SM00388">
    <property type="entry name" value="HisKA"/>
    <property type="match status" value="1"/>
</dbReference>
<proteinExistence type="predicted"/>
<dbReference type="InterPro" id="IPR003594">
    <property type="entry name" value="HATPase_dom"/>
</dbReference>
<dbReference type="Gene3D" id="3.40.50.2300">
    <property type="match status" value="2"/>
</dbReference>
<dbReference type="Gene3D" id="1.10.287.130">
    <property type="match status" value="1"/>
</dbReference>
<dbReference type="SMART" id="SM00448">
    <property type="entry name" value="REC"/>
    <property type="match status" value="2"/>
</dbReference>
<keyword evidence="11 18" id="KW-1133">Transmembrane helix</keyword>
<dbReference type="SUPFAM" id="SSF52172">
    <property type="entry name" value="CheY-like"/>
    <property type="match status" value="2"/>
</dbReference>
<dbReference type="InterPro" id="IPR011006">
    <property type="entry name" value="CheY-like_superfamily"/>
</dbReference>
<dbReference type="InterPro" id="IPR004358">
    <property type="entry name" value="Sig_transdc_His_kin-like_C"/>
</dbReference>
<keyword evidence="8" id="KW-0547">Nucleotide-binding</keyword>
<dbReference type="PANTHER" id="PTHR45339:SF1">
    <property type="entry name" value="HYBRID SIGNAL TRANSDUCTION HISTIDINE KINASE J"/>
    <property type="match status" value="1"/>
</dbReference>
<dbReference type="PROSITE" id="PS50110">
    <property type="entry name" value="RESPONSE_REGULATORY"/>
    <property type="match status" value="2"/>
</dbReference>
<name>A0A6P1DV42_9GAMM</name>
<dbReference type="Gene3D" id="3.30.450.20">
    <property type="entry name" value="PAS domain"/>
    <property type="match status" value="2"/>
</dbReference>
<dbReference type="GO" id="GO:0005524">
    <property type="term" value="F:ATP binding"/>
    <property type="evidence" value="ECO:0007669"/>
    <property type="project" value="UniProtKB-KW"/>
</dbReference>
<dbReference type="Pfam" id="PF00512">
    <property type="entry name" value="HisKA"/>
    <property type="match status" value="1"/>
</dbReference>
<dbReference type="Gene3D" id="3.30.565.10">
    <property type="entry name" value="Histidine kinase-like ATPase, C-terminal domain"/>
    <property type="match status" value="1"/>
</dbReference>
<dbReference type="SMART" id="SM00387">
    <property type="entry name" value="HATPase_c"/>
    <property type="match status" value="1"/>
</dbReference>
<evidence type="ECO:0000256" key="10">
    <source>
        <dbReference type="ARBA" id="ARBA00022840"/>
    </source>
</evidence>
<reference evidence="22 23" key="2">
    <citation type="submission" date="2020-02" db="EMBL/GenBank/DDBJ databases">
        <title>Genome sequences of Thiorhodococcus mannitoliphagus and Thiorhodococcus minor, purple sulfur photosynthetic bacteria in the gammaproteobacterial family, Chromatiaceae.</title>
        <authorList>
            <person name="Aviles F.A."/>
            <person name="Meyer T.E."/>
            <person name="Kyndt J.A."/>
        </authorList>
    </citation>
    <scope>NUCLEOTIDE SEQUENCE [LARGE SCALE GENOMIC DNA]</scope>
    <source>
        <strain evidence="22 23">DSM 18266</strain>
    </source>
</reference>
<feature type="domain" description="Response regulatory" evidence="20">
    <location>
        <begin position="657"/>
        <end position="779"/>
    </location>
</feature>
<dbReference type="InterPro" id="IPR036097">
    <property type="entry name" value="HisK_dim/P_sf"/>
</dbReference>
<comment type="catalytic activity">
    <reaction evidence="1">
        <text>ATP + protein L-histidine = ADP + protein N-phospho-L-histidine.</text>
        <dbReference type="EC" id="2.7.13.3"/>
    </reaction>
</comment>
<dbReference type="CDD" id="cd00082">
    <property type="entry name" value="HisKA"/>
    <property type="match status" value="1"/>
</dbReference>
<feature type="transmembrane region" description="Helical" evidence="18">
    <location>
        <begin position="35"/>
        <end position="58"/>
    </location>
</feature>
<feature type="domain" description="HPt" evidence="21">
    <location>
        <begin position="965"/>
        <end position="1066"/>
    </location>
</feature>
<dbReference type="Pfam" id="PF01627">
    <property type="entry name" value="Hpt"/>
    <property type="match status" value="1"/>
</dbReference>
<evidence type="ECO:0000256" key="2">
    <source>
        <dbReference type="ARBA" id="ARBA00004651"/>
    </source>
</evidence>
<dbReference type="CDD" id="cd16922">
    <property type="entry name" value="HATPase_EvgS-ArcB-TorS-like"/>
    <property type="match status" value="1"/>
</dbReference>
<evidence type="ECO:0000256" key="11">
    <source>
        <dbReference type="ARBA" id="ARBA00022989"/>
    </source>
</evidence>
<dbReference type="InterPro" id="IPR008207">
    <property type="entry name" value="Sig_transdc_His_kin_Hpt_dom"/>
</dbReference>
<feature type="domain" description="Histidine kinase" evidence="19">
    <location>
        <begin position="415"/>
        <end position="637"/>
    </location>
</feature>
<keyword evidence="5 17" id="KW-0597">Phosphoprotein</keyword>
<dbReference type="CDD" id="cd18773">
    <property type="entry name" value="PDC1_HK_sensor"/>
    <property type="match status" value="1"/>
</dbReference>
<keyword evidence="6" id="KW-0808">Transferase</keyword>
<comment type="subcellular location">
    <subcellularLocation>
        <location evidence="2">Cell membrane</location>
        <topology evidence="2">Multi-pass membrane protein</topology>
    </subcellularLocation>
</comment>
<accession>A0A6P1DV42</accession>
<dbReference type="GO" id="GO:0000155">
    <property type="term" value="F:phosphorelay sensor kinase activity"/>
    <property type="evidence" value="ECO:0007669"/>
    <property type="project" value="InterPro"/>
</dbReference>
<evidence type="ECO:0000259" key="20">
    <source>
        <dbReference type="PROSITE" id="PS50110"/>
    </source>
</evidence>
<dbReference type="FunFam" id="3.30.565.10:FF:000010">
    <property type="entry name" value="Sensor histidine kinase RcsC"/>
    <property type="match status" value="1"/>
</dbReference>
<dbReference type="AlphaFoldDB" id="A0A6P1DV42"/>
<evidence type="ECO:0000313" key="22">
    <source>
        <dbReference type="EMBL" id="NEX21340.1"/>
    </source>
</evidence>
<comment type="caution">
    <text evidence="22">The sequence shown here is derived from an EMBL/GenBank/DDBJ whole genome shotgun (WGS) entry which is preliminary data.</text>
</comment>
<dbReference type="Pfam" id="PF02518">
    <property type="entry name" value="HATPase_c"/>
    <property type="match status" value="1"/>
</dbReference>
<evidence type="ECO:0000256" key="15">
    <source>
        <dbReference type="ARBA" id="ARBA00068150"/>
    </source>
</evidence>
<evidence type="ECO:0000256" key="13">
    <source>
        <dbReference type="ARBA" id="ARBA00023136"/>
    </source>
</evidence>
<dbReference type="EMBL" id="JAAIJR010000051">
    <property type="protein sequence ID" value="NEX21340.1"/>
    <property type="molecule type" value="Genomic_DNA"/>
</dbReference>
<keyword evidence="4" id="KW-1003">Cell membrane</keyword>
<keyword evidence="9" id="KW-0418">Kinase</keyword>
<evidence type="ECO:0000256" key="17">
    <source>
        <dbReference type="PROSITE-ProRule" id="PRU00169"/>
    </source>
</evidence>
<keyword evidence="10" id="KW-0067">ATP-binding</keyword>
<keyword evidence="23" id="KW-1185">Reference proteome</keyword>
<dbReference type="CDD" id="cd17546">
    <property type="entry name" value="REC_hyHK_CKI1_RcsC-like"/>
    <property type="match status" value="2"/>
</dbReference>
<keyword evidence="7 18" id="KW-0812">Transmembrane</keyword>
<feature type="modified residue" description="4-aspartylphosphate" evidence="17">
    <location>
        <position position="856"/>
    </location>
</feature>